<feature type="transmembrane region" description="Helical" evidence="1">
    <location>
        <begin position="6"/>
        <end position="24"/>
    </location>
</feature>
<evidence type="ECO:0000259" key="2">
    <source>
        <dbReference type="PROSITE" id="PS50887"/>
    </source>
</evidence>
<dbReference type="InterPro" id="IPR013656">
    <property type="entry name" value="PAS_4"/>
</dbReference>
<evidence type="ECO:0000313" key="4">
    <source>
        <dbReference type="Proteomes" id="UP000678228"/>
    </source>
</evidence>
<keyword evidence="3" id="KW-0808">Transferase</keyword>
<feature type="transmembrane region" description="Helical" evidence="1">
    <location>
        <begin position="36"/>
        <end position="59"/>
    </location>
</feature>
<feature type="transmembrane region" description="Helical" evidence="1">
    <location>
        <begin position="143"/>
        <end position="166"/>
    </location>
</feature>
<proteinExistence type="predicted"/>
<dbReference type="InterPro" id="IPR035965">
    <property type="entry name" value="PAS-like_dom_sf"/>
</dbReference>
<reference evidence="3" key="1">
    <citation type="submission" date="2021-03" db="EMBL/GenBank/DDBJ databases">
        <title>Bacillus suaedae sp. nov., isolated from Suaeda aralocaspica.</title>
        <authorList>
            <person name="Lei R.F.R."/>
        </authorList>
    </citation>
    <scope>NUCLEOTIDE SEQUENCE</scope>
    <source>
        <strain evidence="3">YZJH907-2</strain>
    </source>
</reference>
<keyword evidence="4" id="KW-1185">Reference proteome</keyword>
<dbReference type="NCBIfam" id="TIGR00254">
    <property type="entry name" value="GGDEF"/>
    <property type="match status" value="1"/>
</dbReference>
<name>A0A940WZK5_9BACI</name>
<dbReference type="Proteomes" id="UP000678228">
    <property type="component" value="Unassembled WGS sequence"/>
</dbReference>
<dbReference type="Gene3D" id="3.30.70.270">
    <property type="match status" value="1"/>
</dbReference>
<keyword evidence="1" id="KW-1133">Transmembrane helix</keyword>
<dbReference type="Pfam" id="PF08448">
    <property type="entry name" value="PAS_4"/>
    <property type="match status" value="1"/>
</dbReference>
<dbReference type="FunFam" id="3.30.70.270:FF:000001">
    <property type="entry name" value="Diguanylate cyclase domain protein"/>
    <property type="match status" value="1"/>
</dbReference>
<dbReference type="InterPro" id="IPR050469">
    <property type="entry name" value="Diguanylate_Cyclase"/>
</dbReference>
<comment type="caution">
    <text evidence="3">The sequence shown here is derived from an EMBL/GenBank/DDBJ whole genome shotgun (WGS) entry which is preliminary data.</text>
</comment>
<dbReference type="RefSeq" id="WP_210597320.1">
    <property type="nucleotide sequence ID" value="NZ_JAGKSQ010000004.1"/>
</dbReference>
<dbReference type="EC" id="2.7.7.65" evidence="3"/>
<feature type="transmembrane region" description="Helical" evidence="1">
    <location>
        <begin position="71"/>
        <end position="89"/>
    </location>
</feature>
<keyword evidence="1" id="KW-0812">Transmembrane</keyword>
<feature type="domain" description="GGDEF" evidence="2">
    <location>
        <begin position="383"/>
        <end position="517"/>
    </location>
</feature>
<dbReference type="SUPFAM" id="SSF55073">
    <property type="entry name" value="Nucleotide cyclase"/>
    <property type="match status" value="1"/>
</dbReference>
<evidence type="ECO:0000313" key="3">
    <source>
        <dbReference type="EMBL" id="MBP3951621.1"/>
    </source>
</evidence>
<keyword evidence="3" id="KW-0548">Nucleotidyltransferase</keyword>
<organism evidence="3 4">
    <name type="scientific">Halalkalibacter suaedae</name>
    <dbReference type="NCBI Taxonomy" id="2822140"/>
    <lineage>
        <taxon>Bacteria</taxon>
        <taxon>Bacillati</taxon>
        <taxon>Bacillota</taxon>
        <taxon>Bacilli</taxon>
        <taxon>Bacillales</taxon>
        <taxon>Bacillaceae</taxon>
        <taxon>Halalkalibacter</taxon>
    </lineage>
</organism>
<dbReference type="InterPro" id="IPR000160">
    <property type="entry name" value="GGDEF_dom"/>
</dbReference>
<accession>A0A940WZK5</accession>
<dbReference type="EMBL" id="JAGKSQ010000004">
    <property type="protein sequence ID" value="MBP3951621.1"/>
    <property type="molecule type" value="Genomic_DNA"/>
</dbReference>
<feature type="transmembrane region" description="Helical" evidence="1">
    <location>
        <begin position="178"/>
        <end position="199"/>
    </location>
</feature>
<dbReference type="CDD" id="cd01949">
    <property type="entry name" value="GGDEF"/>
    <property type="match status" value="1"/>
</dbReference>
<dbReference type="Gene3D" id="3.30.450.20">
    <property type="entry name" value="PAS domain"/>
    <property type="match status" value="1"/>
</dbReference>
<dbReference type="Pfam" id="PF00990">
    <property type="entry name" value="GGDEF"/>
    <property type="match status" value="1"/>
</dbReference>
<dbReference type="PROSITE" id="PS50887">
    <property type="entry name" value="GGDEF"/>
    <property type="match status" value="1"/>
</dbReference>
<dbReference type="AlphaFoldDB" id="A0A940WZK5"/>
<evidence type="ECO:0000256" key="1">
    <source>
        <dbReference type="SAM" id="Phobius"/>
    </source>
</evidence>
<dbReference type="SMART" id="SM00267">
    <property type="entry name" value="GGDEF"/>
    <property type="match status" value="1"/>
</dbReference>
<dbReference type="Pfam" id="PF16927">
    <property type="entry name" value="HisKA_7TM"/>
    <property type="match status" value="1"/>
</dbReference>
<keyword evidence="1" id="KW-0472">Membrane</keyword>
<dbReference type="InterPro" id="IPR029787">
    <property type="entry name" value="Nucleotide_cyclase"/>
</dbReference>
<feature type="transmembrane region" description="Helical" evidence="1">
    <location>
        <begin position="101"/>
        <end position="123"/>
    </location>
</feature>
<dbReference type="InterPro" id="IPR043128">
    <property type="entry name" value="Rev_trsase/Diguanyl_cyclase"/>
</dbReference>
<dbReference type="PANTHER" id="PTHR45138:SF9">
    <property type="entry name" value="DIGUANYLATE CYCLASE DGCM-RELATED"/>
    <property type="match status" value="1"/>
</dbReference>
<dbReference type="GO" id="GO:0052621">
    <property type="term" value="F:diguanylate cyclase activity"/>
    <property type="evidence" value="ECO:0007669"/>
    <property type="project" value="UniProtKB-EC"/>
</dbReference>
<dbReference type="SUPFAM" id="SSF55785">
    <property type="entry name" value="PYP-like sensor domain (PAS domain)"/>
    <property type="match status" value="1"/>
</dbReference>
<gene>
    <name evidence="3" type="ORF">J7W16_10780</name>
</gene>
<protein>
    <submittedName>
        <fullName evidence="3">Diguanylate cyclase</fullName>
        <ecNumber evidence="3">2.7.7.65</ecNumber>
    </submittedName>
</protein>
<sequence>MNSQLTTFITLMCTSGVLNLYLCCRVLMKRHHYSTIANFFVIYAVSVTIYCFAAAFGLAATTLEQMKLSTIIQYIGLPFSAPLGLLFIMKYLGITIKKKTYLALFTIPIISLIMVVTNDYHHLHYRVFEVDPNLGAPFIYMEIGIWYMIYGSFTFACMFVAFLLVLSRWGETDRAYRTQLIALIFGQLVPMLTAFVYLIGLTPPGIDPVPMILWVSSLLYLWSINSSQLFKIMPIAKDAIFNSINDGVIVLDESDRVIEFNNACEQMFPLLTRSLFGKGFDDVWLSLAGRAFPFPLSHVAFKSEIELVVNNSKRVYQIRTSALEPVTNGKGMLLIFTDITEVNRLQKKLEQQAYYDELTEIFNRRAFFTHCEEEIAAAREASNPFTIILLDIDYFRKVNDTYGHYIGDRLLVHVAKVCQAELTEGMLFARYGGEEFVLALSGRTIEEGQIIANKLRRKIQEQPLLIAEGIISVTFSSGVAEAMKTNEETLHQLLNKADQALYAAKRDGRNRVHIYTENLL</sequence>
<dbReference type="InterPro" id="IPR031621">
    <property type="entry name" value="HisKA_7TM"/>
</dbReference>
<dbReference type="PANTHER" id="PTHR45138">
    <property type="entry name" value="REGULATORY COMPONENTS OF SENSORY TRANSDUCTION SYSTEM"/>
    <property type="match status" value="1"/>
</dbReference>